<feature type="domain" description="GAF" evidence="1">
    <location>
        <begin position="61"/>
        <end position="158"/>
    </location>
</feature>
<protein>
    <recommendedName>
        <fullName evidence="1">GAF domain-containing protein</fullName>
    </recommendedName>
</protein>
<organism evidence="2 3">
    <name type="scientific">Cupriavidus taiwanensis</name>
    <dbReference type="NCBI Taxonomy" id="164546"/>
    <lineage>
        <taxon>Bacteria</taxon>
        <taxon>Pseudomonadati</taxon>
        <taxon>Pseudomonadota</taxon>
        <taxon>Betaproteobacteria</taxon>
        <taxon>Burkholderiales</taxon>
        <taxon>Burkholderiaceae</taxon>
        <taxon>Cupriavidus</taxon>
    </lineage>
</organism>
<evidence type="ECO:0000313" key="3">
    <source>
        <dbReference type="Proteomes" id="UP000255505"/>
    </source>
</evidence>
<keyword evidence="2" id="KW-0614">Plasmid</keyword>
<evidence type="ECO:0000259" key="1">
    <source>
        <dbReference type="Pfam" id="PF01590"/>
    </source>
</evidence>
<dbReference type="RefSeq" id="WP_115666359.1">
    <property type="nucleotide sequence ID" value="NZ_JAYMSA010000002.1"/>
</dbReference>
<dbReference type="InterPro" id="IPR029016">
    <property type="entry name" value="GAF-like_dom_sf"/>
</dbReference>
<dbReference type="EMBL" id="LT991977">
    <property type="protein sequence ID" value="SPK76972.1"/>
    <property type="molecule type" value="Genomic_DNA"/>
</dbReference>
<dbReference type="Gene3D" id="3.30.450.40">
    <property type="match status" value="1"/>
</dbReference>
<sequence>MRLLRTTSLVAASNALCDQLQQAREPATAFDAIGAATLQAIGPGLLTINAWHAGPAQIERLWSSDRSAYPVGGRKSKGDSAWRRQLLERGEVFVGEGDAALAAVFDDVQVIRGLGCTAVVNVPLCYQSRVIGTFNYLADRSAWSPAELAALRVLAALATPAVHALLAARG</sequence>
<proteinExistence type="predicted"/>
<geneLocation type="plasmid" evidence="2">
    <name>II</name>
</geneLocation>
<name>A0A375HM95_9BURK</name>
<dbReference type="AlphaFoldDB" id="A0A375HM95"/>
<accession>A0A375HM95</accession>
<dbReference type="Proteomes" id="UP000255505">
    <property type="component" value="Plasmid II"/>
</dbReference>
<gene>
    <name evidence="2" type="ORF">CT19425_MP80601</name>
</gene>
<dbReference type="Pfam" id="PF01590">
    <property type="entry name" value="GAF"/>
    <property type="match status" value="1"/>
</dbReference>
<dbReference type="SUPFAM" id="SSF55781">
    <property type="entry name" value="GAF domain-like"/>
    <property type="match status" value="1"/>
</dbReference>
<evidence type="ECO:0000313" key="2">
    <source>
        <dbReference type="EMBL" id="SPK76972.1"/>
    </source>
</evidence>
<dbReference type="InterPro" id="IPR003018">
    <property type="entry name" value="GAF"/>
</dbReference>
<reference evidence="2 3" key="1">
    <citation type="submission" date="2018-01" db="EMBL/GenBank/DDBJ databases">
        <authorList>
            <person name="Gaut B.S."/>
            <person name="Morton B.R."/>
            <person name="Clegg M.T."/>
            <person name="Duvall M.R."/>
        </authorList>
    </citation>
    <scope>NUCLEOTIDE SEQUENCE [LARGE SCALE GENOMIC DNA]</scope>
    <source>
        <strain evidence="2">Cupriavidus taiwanensis LMG 19425</strain>
        <plasmid evidence="3">Plasmid ii</plasmid>
    </source>
</reference>